<protein>
    <submittedName>
        <fullName evidence="1">Uncharacterized protein</fullName>
    </submittedName>
</protein>
<dbReference type="EMBL" id="JBGNUJ010000012">
    <property type="protein sequence ID" value="KAL3952425.1"/>
    <property type="molecule type" value="Genomic_DNA"/>
</dbReference>
<proteinExistence type="predicted"/>
<keyword evidence="2" id="KW-1185">Reference proteome</keyword>
<accession>A0ACC4D7U0</accession>
<evidence type="ECO:0000313" key="1">
    <source>
        <dbReference type="EMBL" id="KAL3952425.1"/>
    </source>
</evidence>
<name>A0ACC4D7U0_PURLI</name>
<organism evidence="1 2">
    <name type="scientific">Purpureocillium lilacinum</name>
    <name type="common">Paecilomyces lilacinus</name>
    <dbReference type="NCBI Taxonomy" id="33203"/>
    <lineage>
        <taxon>Eukaryota</taxon>
        <taxon>Fungi</taxon>
        <taxon>Dikarya</taxon>
        <taxon>Ascomycota</taxon>
        <taxon>Pezizomycotina</taxon>
        <taxon>Sordariomycetes</taxon>
        <taxon>Hypocreomycetidae</taxon>
        <taxon>Hypocreales</taxon>
        <taxon>Ophiocordycipitaceae</taxon>
        <taxon>Purpureocillium</taxon>
    </lineage>
</organism>
<comment type="caution">
    <text evidence="1">The sequence shown here is derived from an EMBL/GenBank/DDBJ whole genome shotgun (WGS) entry which is preliminary data.</text>
</comment>
<gene>
    <name evidence="1" type="ORF">ACCO45_012368</name>
</gene>
<evidence type="ECO:0000313" key="2">
    <source>
        <dbReference type="Proteomes" id="UP001638806"/>
    </source>
</evidence>
<dbReference type="Proteomes" id="UP001638806">
    <property type="component" value="Unassembled WGS sequence"/>
</dbReference>
<reference evidence="1" key="1">
    <citation type="submission" date="2024-12" db="EMBL/GenBank/DDBJ databases">
        <title>Comparative genomics and development of molecular markers within Purpureocillium lilacinum and among Purpureocillium species.</title>
        <authorList>
            <person name="Yeh Z.-Y."/>
            <person name="Ni N.-T."/>
            <person name="Lo P.-H."/>
            <person name="Mushyakhwo K."/>
            <person name="Lin C.-F."/>
            <person name="Nai Y.-S."/>
        </authorList>
    </citation>
    <scope>NUCLEOTIDE SEQUENCE</scope>
    <source>
        <strain evidence="1">NCHU-NPUST-175</strain>
    </source>
</reference>
<sequence>MKTSFVVLLSAVATVMALDSAPKQPLPRELFSPATEEEKRVWAGPARRLLLPLQPLQQARLPYLPLLKRMKQSSRVK</sequence>